<proteinExistence type="predicted"/>
<dbReference type="EMBL" id="MU275861">
    <property type="protein sequence ID" value="KAI0050450.1"/>
    <property type="molecule type" value="Genomic_DNA"/>
</dbReference>
<reference evidence="1" key="2">
    <citation type="journal article" date="2022" name="New Phytol.">
        <title>Evolutionary transition to the ectomycorrhizal habit in the genomes of a hyperdiverse lineage of mushroom-forming fungi.</title>
        <authorList>
            <person name="Looney B."/>
            <person name="Miyauchi S."/>
            <person name="Morin E."/>
            <person name="Drula E."/>
            <person name="Courty P.E."/>
            <person name="Kohler A."/>
            <person name="Kuo A."/>
            <person name="LaButti K."/>
            <person name="Pangilinan J."/>
            <person name="Lipzen A."/>
            <person name="Riley R."/>
            <person name="Andreopoulos W."/>
            <person name="He G."/>
            <person name="Johnson J."/>
            <person name="Nolan M."/>
            <person name="Tritt A."/>
            <person name="Barry K.W."/>
            <person name="Grigoriev I.V."/>
            <person name="Nagy L.G."/>
            <person name="Hibbett D."/>
            <person name="Henrissat B."/>
            <person name="Matheny P.B."/>
            <person name="Labbe J."/>
            <person name="Martin F.M."/>
        </authorList>
    </citation>
    <scope>NUCLEOTIDE SEQUENCE</scope>
    <source>
        <strain evidence="1">FP105234-sp</strain>
    </source>
</reference>
<gene>
    <name evidence="1" type="ORF">FA95DRAFT_1555569</name>
</gene>
<protein>
    <submittedName>
        <fullName evidence="1">Uncharacterized protein</fullName>
    </submittedName>
</protein>
<accession>A0ACB8S264</accession>
<organism evidence="1 2">
    <name type="scientific">Auriscalpium vulgare</name>
    <dbReference type="NCBI Taxonomy" id="40419"/>
    <lineage>
        <taxon>Eukaryota</taxon>
        <taxon>Fungi</taxon>
        <taxon>Dikarya</taxon>
        <taxon>Basidiomycota</taxon>
        <taxon>Agaricomycotina</taxon>
        <taxon>Agaricomycetes</taxon>
        <taxon>Russulales</taxon>
        <taxon>Auriscalpiaceae</taxon>
        <taxon>Auriscalpium</taxon>
    </lineage>
</organism>
<reference evidence="1" key="1">
    <citation type="submission" date="2021-02" db="EMBL/GenBank/DDBJ databases">
        <authorList>
            <consortium name="DOE Joint Genome Institute"/>
            <person name="Ahrendt S."/>
            <person name="Looney B.P."/>
            <person name="Miyauchi S."/>
            <person name="Morin E."/>
            <person name="Drula E."/>
            <person name="Courty P.E."/>
            <person name="Chicoki N."/>
            <person name="Fauchery L."/>
            <person name="Kohler A."/>
            <person name="Kuo A."/>
            <person name="Labutti K."/>
            <person name="Pangilinan J."/>
            <person name="Lipzen A."/>
            <person name="Riley R."/>
            <person name="Andreopoulos W."/>
            <person name="He G."/>
            <person name="Johnson J."/>
            <person name="Barry K.W."/>
            <person name="Grigoriev I.V."/>
            <person name="Nagy L."/>
            <person name="Hibbett D."/>
            <person name="Henrissat B."/>
            <person name="Matheny P.B."/>
            <person name="Labbe J."/>
            <person name="Martin F."/>
        </authorList>
    </citation>
    <scope>NUCLEOTIDE SEQUENCE</scope>
    <source>
        <strain evidence="1">FP105234-sp</strain>
    </source>
</reference>
<keyword evidence="2" id="KW-1185">Reference proteome</keyword>
<evidence type="ECO:0000313" key="2">
    <source>
        <dbReference type="Proteomes" id="UP000814033"/>
    </source>
</evidence>
<evidence type="ECO:0000313" key="1">
    <source>
        <dbReference type="EMBL" id="KAI0050450.1"/>
    </source>
</evidence>
<dbReference type="Proteomes" id="UP000814033">
    <property type="component" value="Unassembled WGS sequence"/>
</dbReference>
<sequence>MPDQPPPTVHRSSNPPLAVSAISVDEVSLPLSLSAQANPSVSFLPHVHIAPAKRGVRRSARPATASAVERDSFLLPSKPSGSSVSEGSTPVASPRSQSPSSSRMLLPKDADSAPGDISHKNSMSKPLYHSVMSLRDEMSRRSDPGAPSSLSEAAPATFPLHDHTSEASYLQRKGEPSVSDYDWAAFISAYALGRWDPHKTPNPPRSSFYQSLGVTDLTSAIGELDLEEPTPVRDASLFSTVASSSKVSSHEDECDTLQPSGLPGKGSSPPDILSPMASSSRSSPLARRPVNNPPPPSTSHRLRNSFADIRSSTHPRPLPVSLDGVPPVSITESATAAAAMRWAAVRVNIAPLALPSPEHELTDPFRNAMAVLPGTYGLGDISAGTASLSPGRKPRLASFWEGTTDVEPGRLSSIQGSPPSTPPNVDVPAEKPPDESSPFSLYVKPGLPQPATVPAGSNAEHDEDDDYFGIGSSPAHSPPSASLLRPDAPRHHTAPAYEGSSPAIQTVPALPRRVILTRQTSSPLPQSVSPESLSGQRTGSSSAITLKAGRSMKEESMFAELGYLAPPYPPDELERRRALHQFNIWATGPDTNFDRIEHLTKLVFNSKTVIISLIDGNEQWMKSASGWARDVHTVPRTGCICAHAILQRGDEPLVVLDTLEDWRFEKNPLVVGPSLVRFYAGAPLRTQDGYNIGTLAVMDDVPRQDFSPRQRHTLKEFAAIAMREMELWRDKIQLRIRDRIQTSMEQFTRECLEIDLEPSEGSEPRLTSSFSMDQVYGRAAKLVKKTLDVEGAIVMDVSHGEVLETVGSEAIVSVLVHSADASVGTTTHQLTAEDCGKLWDTFMKYPDGRIFEGVVPAPLRPFIPSGIQYALSVPIFNIDKQPFAVICAYNSSEHGKRFLEGHELSYLRAIGVIILSAVLKRRMTLADKAKSLFISNISHELRTPLHGILAAAELLADTTLTHSQVSFLQTVQACGTSLVETVNHVLDFTKLSGNAKAGGLEHVIHLTKVDLMQLVEEAVDGCWIGHRARTHAFNDSEIGSLYSPPWQDPNSNKVKKHVEIVVEIGDREAGWALKCEKGGIRRVLMNLFGNSLKFTSDGYIHVLLRQLPSSPDLKPDEVKIELSVVDTGKGISQDFLKNQLFHPFSQENPLQTGTGLGLAIVNSIVQSKAVDGKVDVWSAENVGTEIKVTIMAERTADDSANTIFEPLTTEYSRTILLHGFDGAHRGVQLLRRVVTNYLVKWWGFKLASPGNPGDIVVTNDDLAPLSHAIQRKDVGRPFIILTEARGDAQLGAAVTEFERLGGFCRTVFKPGGPSRLRAALKLCLHALKIAETTPRVSGSTTPVAGQPTLISPSAVARRNSEETSGSVVGTRRPSLGPRSITVHPTATWNDMPATVQEEGPASEEPPVGRARALSQSHMAPSPTIPVGTGGSLLKSSVGSLGHANANAMRVLVVEDNSILRNLLIKWLSGKGYAFRDAVDGREGVQVFESDGLFDVVLLDLSMPVLDGYGATTQIRRIEEFRQSDHRCRILALTGMSSLEDKRRAFEAGVDGYLVKPVAFKTLSEIFSRLGMS</sequence>
<comment type="caution">
    <text evidence="1">The sequence shown here is derived from an EMBL/GenBank/DDBJ whole genome shotgun (WGS) entry which is preliminary data.</text>
</comment>
<name>A0ACB8S264_9AGAM</name>